<dbReference type="GeneID" id="70232609"/>
<evidence type="ECO:0000313" key="2">
    <source>
        <dbReference type="Proteomes" id="UP000769157"/>
    </source>
</evidence>
<proteinExistence type="predicted"/>
<protein>
    <submittedName>
        <fullName evidence="1">Uncharacterized protein</fullName>
    </submittedName>
</protein>
<gene>
    <name evidence="1" type="ORF">OGAPHI_000641</name>
</gene>
<keyword evidence="2" id="KW-1185">Reference proteome</keyword>
<dbReference type="AntiFam" id="ANF00133">
    <property type="entry name" value="Shadow ORF (opposite mccA)"/>
</dbReference>
<accession>A0A9P8PG52</accession>
<organism evidence="1 2">
    <name type="scientific">Ogataea philodendri</name>
    <dbReference type="NCBI Taxonomy" id="1378263"/>
    <lineage>
        <taxon>Eukaryota</taxon>
        <taxon>Fungi</taxon>
        <taxon>Dikarya</taxon>
        <taxon>Ascomycota</taxon>
        <taxon>Saccharomycotina</taxon>
        <taxon>Pichiomycetes</taxon>
        <taxon>Pichiales</taxon>
        <taxon>Pichiaceae</taxon>
        <taxon>Ogataea</taxon>
    </lineage>
</organism>
<dbReference type="Proteomes" id="UP000769157">
    <property type="component" value="Unassembled WGS sequence"/>
</dbReference>
<dbReference type="RefSeq" id="XP_046064298.1">
    <property type="nucleotide sequence ID" value="XM_046207714.1"/>
</dbReference>
<comment type="caution">
    <text evidence="1">The sequence shown here is derived from an EMBL/GenBank/DDBJ whole genome shotgun (WGS) entry which is preliminary data.</text>
</comment>
<sequence>MQTRFSTVWSGPLRLRTNQSHTESIGVVVNLPWLCKESLNRLLQKEVWRTVRTTGHSNLPLLTGNWRNQRCWNGLWSRHWSWQSACFQVRLTQKENVSQLEHSSVVSTKVSESKGGTRAKILSNIDTASDSQVTSASRSQLANNQFVASLNVNWLVHFLGLAVDSNWNLSTGNANDGLMVEQNGRTVQSNFNSRSLFVVTNNSVGQSERVSVHWSRRWNTNSPQTGSTWVVLDGGVGTWRSDLESVGLVIVRVQNLGSNLGSLKHGGVGNRSQVVDIGVNSGPFWEFDLGQLSRRRHEVFDWVLGVQSSFHRGALAPDSLTKVWRHVCGDEKHPLNQVESGHLLCDWMFNLETSVDFQEVELVSFLVVDEFHGTSTFIVDRGSKLLGSFSHLGSGGVWEVWSWCFFDNLLVSSLQRAIPFPKSNSLTVTITKHLDFNVTSILNKTFKENTRVTKVGLTLMLDGLENSLNVGSRIDFLQTNSSSSGSRFHHDRTQFSDGITTWSNKDNVLLLQSVREIGVLRKETVTRNNSLGTTVLTCLDDLVDVDVGLRGRNSVQWNGNVGNQSMLSILVSVRVDGNRLDIEFLESLDDTNSNFSSVGHQHGVKRLFLLGNLLLLKVVSPSTKMGNVLGTFLGVSNLFADERFHNLARFGLDRSNSQRLWDHGDELTKLLSWNSVDFDLDLRSFFVVTDPAQARFGNWSGHRKSIEFVVLGSGCLLNESRLDLLQLPVERKTLQVSTNNRQFDGGLWVRNWQSRVDLVRDTSLQIFHSTQISSVRIQGLEELACQVEQSVVLESLSQNGDTIRKTVGSESNRNCQCRQVCKVDKVGPGTLSGVDKNWFFLNLGDGWVQWTSWNKHDLGSGKAVVNTLENGLSLTLCEVQQRREVAWNDLGSHFLECVDGLFVDLWVFGVVVPQSGEICRNGDLWLGRVLSLWVGRKGSGVLAVGEVGLGQDIETQLSVAQVCCKHRRTIQRLTSRNNTGGGESTLSWLESNQIIQSSRNSS</sequence>
<dbReference type="AlphaFoldDB" id="A0A9P8PG52"/>
<reference evidence="1" key="1">
    <citation type="journal article" date="2021" name="Open Biol.">
        <title>Shared evolutionary footprints suggest mitochondrial oxidative damage underlies multiple complex I losses in fungi.</title>
        <authorList>
            <person name="Schikora-Tamarit M.A."/>
            <person name="Marcet-Houben M."/>
            <person name="Nosek J."/>
            <person name="Gabaldon T."/>
        </authorList>
    </citation>
    <scope>NUCLEOTIDE SEQUENCE</scope>
    <source>
        <strain evidence="1">CBS6075</strain>
    </source>
</reference>
<dbReference type="EMBL" id="JAEUBE010000084">
    <property type="protein sequence ID" value="KAH3670930.1"/>
    <property type="molecule type" value="Genomic_DNA"/>
</dbReference>
<evidence type="ECO:0000313" key="1">
    <source>
        <dbReference type="EMBL" id="KAH3670930.1"/>
    </source>
</evidence>
<name>A0A9P8PG52_9ASCO</name>
<reference evidence="1" key="2">
    <citation type="submission" date="2021-01" db="EMBL/GenBank/DDBJ databases">
        <authorList>
            <person name="Schikora-Tamarit M.A."/>
        </authorList>
    </citation>
    <scope>NUCLEOTIDE SEQUENCE</scope>
    <source>
        <strain evidence="1">CBS6075</strain>
    </source>
</reference>